<dbReference type="OrthoDB" id="6120833at2"/>
<feature type="compositionally biased region" description="Polar residues" evidence="1">
    <location>
        <begin position="1"/>
        <end position="26"/>
    </location>
</feature>
<accession>A0A063Y2P3</accession>
<protein>
    <submittedName>
        <fullName evidence="2">Uncharacterized protein</fullName>
    </submittedName>
</protein>
<comment type="caution">
    <text evidence="2">The sequence shown here is derived from an EMBL/GenBank/DDBJ whole genome shotgun (WGS) entry which is preliminary data.</text>
</comment>
<sequence length="137" mass="15564">MKIDQTHVNQARTGHPDSSSRVNKLTASAGFGDLLEQMLQPPPQQREYPSATLPDAEEQSNLTDEAKLEQQREAVREQLLALLDMTPAERIRFMYLQSKGLTEEQLADLPPEERERIEEEIKAEIRRQIGGDDPILS</sequence>
<dbReference type="AlphaFoldDB" id="A0A063Y2P3"/>
<feature type="region of interest" description="Disordered" evidence="1">
    <location>
        <begin position="1"/>
        <end position="70"/>
    </location>
</feature>
<name>A0A063Y2P3_9GAMM</name>
<reference evidence="2 3" key="1">
    <citation type="journal article" date="2005" name="Int. J. Syst. Evol. Microbiol.">
        <title>Nitrincola lacisaponensis gen. nov., sp. nov., a novel alkaliphilic bacterium isolated from an alkaline, saline lake.</title>
        <authorList>
            <person name="Dimitriu P.A."/>
            <person name="Shukla S.K."/>
            <person name="Conradt J."/>
            <person name="Marquez M.C."/>
            <person name="Ventosa A."/>
            <person name="Maglia A."/>
            <person name="Peyton B.M."/>
            <person name="Pinkart H.C."/>
            <person name="Mormile M.R."/>
        </authorList>
    </citation>
    <scope>NUCLEOTIDE SEQUENCE [LARGE SCALE GENOMIC DNA]</scope>
    <source>
        <strain evidence="2 3">4CA</strain>
    </source>
</reference>
<proteinExistence type="predicted"/>
<keyword evidence="3" id="KW-1185">Reference proteome</keyword>
<dbReference type="EMBL" id="JMSZ01000032">
    <property type="protein sequence ID" value="KDE39021.1"/>
    <property type="molecule type" value="Genomic_DNA"/>
</dbReference>
<evidence type="ECO:0000313" key="2">
    <source>
        <dbReference type="EMBL" id="KDE39021.1"/>
    </source>
</evidence>
<gene>
    <name evidence="2" type="ORF">ADINL_2150</name>
</gene>
<dbReference type="Proteomes" id="UP000027318">
    <property type="component" value="Unassembled WGS sequence"/>
</dbReference>
<evidence type="ECO:0000256" key="1">
    <source>
        <dbReference type="SAM" id="MobiDB-lite"/>
    </source>
</evidence>
<dbReference type="STRING" id="267850.ADINL_2150"/>
<evidence type="ECO:0000313" key="3">
    <source>
        <dbReference type="Proteomes" id="UP000027318"/>
    </source>
</evidence>
<dbReference type="RefSeq" id="WP_051632730.1">
    <property type="nucleotide sequence ID" value="NZ_JMSZ01000032.1"/>
</dbReference>
<organism evidence="2 3">
    <name type="scientific">Nitrincola lacisaponensis</name>
    <dbReference type="NCBI Taxonomy" id="267850"/>
    <lineage>
        <taxon>Bacteria</taxon>
        <taxon>Pseudomonadati</taxon>
        <taxon>Pseudomonadota</taxon>
        <taxon>Gammaproteobacteria</taxon>
        <taxon>Oceanospirillales</taxon>
        <taxon>Oceanospirillaceae</taxon>
        <taxon>Nitrincola</taxon>
    </lineage>
</organism>